<dbReference type="Proteomes" id="UP001642487">
    <property type="component" value="Chromosome 6"/>
</dbReference>
<sequence>MDLPWSLPLHLKDLWSTLSVFLAEMRLLASPFSIQKSYTPSLSTYSKAVIPEKRFVPHPKIKT</sequence>
<keyword evidence="2" id="KW-1185">Reference proteome</keyword>
<evidence type="ECO:0000313" key="2">
    <source>
        <dbReference type="Proteomes" id="UP001642487"/>
    </source>
</evidence>
<evidence type="ECO:0000313" key="1">
    <source>
        <dbReference type="EMBL" id="CAK9323857.1"/>
    </source>
</evidence>
<name>A0ABP0YZP5_9ROSI</name>
<proteinExistence type="predicted"/>
<gene>
    <name evidence="1" type="ORF">CITCOLO1_LOCUS16071</name>
</gene>
<organism evidence="1 2">
    <name type="scientific">Citrullus colocynthis</name>
    <name type="common">colocynth</name>
    <dbReference type="NCBI Taxonomy" id="252529"/>
    <lineage>
        <taxon>Eukaryota</taxon>
        <taxon>Viridiplantae</taxon>
        <taxon>Streptophyta</taxon>
        <taxon>Embryophyta</taxon>
        <taxon>Tracheophyta</taxon>
        <taxon>Spermatophyta</taxon>
        <taxon>Magnoliopsida</taxon>
        <taxon>eudicotyledons</taxon>
        <taxon>Gunneridae</taxon>
        <taxon>Pentapetalae</taxon>
        <taxon>rosids</taxon>
        <taxon>fabids</taxon>
        <taxon>Cucurbitales</taxon>
        <taxon>Cucurbitaceae</taxon>
        <taxon>Benincaseae</taxon>
        <taxon>Citrullus</taxon>
    </lineage>
</organism>
<reference evidence="1 2" key="1">
    <citation type="submission" date="2024-03" db="EMBL/GenBank/DDBJ databases">
        <authorList>
            <person name="Gkanogiannis A."/>
            <person name="Becerra Lopez-Lavalle L."/>
        </authorList>
    </citation>
    <scope>NUCLEOTIDE SEQUENCE [LARGE SCALE GENOMIC DNA]</scope>
</reference>
<accession>A0ABP0YZP5</accession>
<dbReference type="EMBL" id="OZ021740">
    <property type="protein sequence ID" value="CAK9323857.1"/>
    <property type="molecule type" value="Genomic_DNA"/>
</dbReference>
<protein>
    <submittedName>
        <fullName evidence="1">Uncharacterized protein</fullName>
    </submittedName>
</protein>